<accession>A0A1D6KRK6</accession>
<gene>
    <name evidence="1" type="ORF">ZEAMMB73_Zm00001d032550</name>
</gene>
<dbReference type="EMBL" id="CM007647">
    <property type="protein sequence ID" value="ONM05347.1"/>
    <property type="molecule type" value="Genomic_DNA"/>
</dbReference>
<proteinExistence type="predicted"/>
<evidence type="ECO:0000313" key="1">
    <source>
        <dbReference type="EMBL" id="ONM05347.1"/>
    </source>
</evidence>
<protein>
    <submittedName>
        <fullName evidence="1">RNA-binding protein</fullName>
    </submittedName>
</protein>
<dbReference type="AlphaFoldDB" id="A0A1D6KRK6"/>
<name>A0A1D6KRK6_MAIZE</name>
<sequence>MMVRACRCGCRTVPQLIYSSSWCSGRTAASQGLLVC</sequence>
<reference evidence="1" key="1">
    <citation type="submission" date="2015-12" db="EMBL/GenBank/DDBJ databases">
        <title>Update maize B73 reference genome by single molecule sequencing technologies.</title>
        <authorList>
            <consortium name="Maize Genome Sequencing Project"/>
            <person name="Ware D."/>
        </authorList>
    </citation>
    <scope>NUCLEOTIDE SEQUENCE [LARGE SCALE GENOMIC DNA]</scope>
    <source>
        <tissue evidence="1">Seedling</tissue>
    </source>
</reference>
<organism evidence="1">
    <name type="scientific">Zea mays</name>
    <name type="common">Maize</name>
    <dbReference type="NCBI Taxonomy" id="4577"/>
    <lineage>
        <taxon>Eukaryota</taxon>
        <taxon>Viridiplantae</taxon>
        <taxon>Streptophyta</taxon>
        <taxon>Embryophyta</taxon>
        <taxon>Tracheophyta</taxon>
        <taxon>Spermatophyta</taxon>
        <taxon>Magnoliopsida</taxon>
        <taxon>Liliopsida</taxon>
        <taxon>Poales</taxon>
        <taxon>Poaceae</taxon>
        <taxon>PACMAD clade</taxon>
        <taxon>Panicoideae</taxon>
        <taxon>Andropogonodae</taxon>
        <taxon>Andropogoneae</taxon>
        <taxon>Tripsacinae</taxon>
        <taxon>Zea</taxon>
    </lineage>
</organism>